<feature type="compositionally biased region" description="Basic residues" evidence="2">
    <location>
        <begin position="424"/>
        <end position="436"/>
    </location>
</feature>
<evidence type="ECO:0000256" key="2">
    <source>
        <dbReference type="SAM" id="MobiDB-lite"/>
    </source>
</evidence>
<reference evidence="3 4" key="1">
    <citation type="submission" date="2024-02" db="EMBL/GenBank/DDBJ databases">
        <authorList>
            <person name="Chen Y."/>
            <person name="Shah S."/>
            <person name="Dougan E. K."/>
            <person name="Thang M."/>
            <person name="Chan C."/>
        </authorList>
    </citation>
    <scope>NUCLEOTIDE SEQUENCE [LARGE SCALE GENOMIC DNA]</scope>
</reference>
<feature type="region of interest" description="Disordered" evidence="2">
    <location>
        <begin position="742"/>
        <end position="808"/>
    </location>
</feature>
<evidence type="ECO:0000256" key="1">
    <source>
        <dbReference type="SAM" id="Coils"/>
    </source>
</evidence>
<feature type="region of interest" description="Disordered" evidence="2">
    <location>
        <begin position="293"/>
        <end position="328"/>
    </location>
</feature>
<feature type="coiled-coil region" evidence="1">
    <location>
        <begin position="206"/>
        <end position="233"/>
    </location>
</feature>
<sequence>MMSGVSNDAILDHLAEQHPELPWAVHEDLCAEVQQLLATMVSEKAERLRSNLQSKQKRQFEQAGRLVQERYEKLVLGLRALDAANQKQDSPLYQQLVRDVVAEPFHAMLALRLQEATGTAVEVTAANRKSCMEKLSEAEKKPPQSLQRLLAALKKDYKESNQTKKTKEGKDGEDGKEKEKVQKGDARDISELYHAAADDSHIYCRKVDKKREKAAAEEQRAALKERLKDADAASDAVMVCHLGLQLALSAEGVSCLVLPSEVWALRLAAGILKDEEVQDLCLRLCDLCDESGRADRRMGQSPCSRCEEDDGDSTNREPPMSTAERQRYEEEFERHVQAVLRQGAKEVWCSQCGIRLQKWNLDPLPQLPHVGNRAVSLRSGSLRGRPSQSDSRQGSHASGPFESFTGVQSSAKQVISGDPLVLAKKGRKPTRPRPRPKPREGRSGTSRGEVNPSRVRVMSASSGWCRGRPSPETKDGHLAGLLTRALGQALQRGSGTWLDVGPLQCTVRECCRDAHRELARGELQKRETLQCLGLCAELLDEIATSACEALRLQNIVQNAERRGWFYAEDEAALRAERQLVRIEASHQELGQALAKALENLGVGRSPCCDEGHAMDAIPLPSLRQKFERCMNCGRESEDFLQKTGLEAHREPWWKCRKCCTKGHKAFYCFQCGRDVHGSSSCALLANLVPTVNWRACMKRSKSRLPGGQGFTVNGIKDKATPQSPVLSRPVSFVPAELFQKMPQQEQGQEQSQGDQQRQNRQEIQLPRPLDPPACSFGESKPSSAPDADISAHGARLGAPSPRSEHTCGPSRSFVATIFDPDGMDGQGFFTFLTQDDASVVSTWSEKSEKGGIFQGMALSVKEIWSPPIDRSDVLLETRADAVEAPQVTWPREPSTEGPREPDRIITRRPKLPISPGLENVLLAQGGETNLTPDLSARAKQRAISTRRTTEAAEADDIAKELVARPHTAPRSGAKPRAYVVAPQEMFQGSLQAMDVPIWEQVVSKWRQRINMAEKTGHTETPIPAAPVRATPPLQLPPRLRDLESPVKKRSATWPWRVVEVGTCQDARHMKRPGMWREDFA</sequence>
<protein>
    <submittedName>
        <fullName evidence="3">Uncharacterized protein</fullName>
    </submittedName>
</protein>
<accession>A0ABP0P220</accession>
<keyword evidence="1" id="KW-0175">Coiled coil</keyword>
<feature type="region of interest" description="Disordered" evidence="2">
    <location>
        <begin position="157"/>
        <end position="185"/>
    </location>
</feature>
<feature type="compositionally biased region" description="Low complexity" evidence="2">
    <location>
        <begin position="743"/>
        <end position="764"/>
    </location>
</feature>
<keyword evidence="4" id="KW-1185">Reference proteome</keyword>
<evidence type="ECO:0000313" key="3">
    <source>
        <dbReference type="EMBL" id="CAK9069841.1"/>
    </source>
</evidence>
<feature type="region of interest" description="Disordered" evidence="2">
    <location>
        <begin position="929"/>
        <end position="951"/>
    </location>
</feature>
<dbReference type="EMBL" id="CAXAMN010022472">
    <property type="protein sequence ID" value="CAK9069841.1"/>
    <property type="molecule type" value="Genomic_DNA"/>
</dbReference>
<feature type="region of interest" description="Disordered" evidence="2">
    <location>
        <begin position="375"/>
        <end position="453"/>
    </location>
</feature>
<comment type="caution">
    <text evidence="3">The sequence shown here is derived from an EMBL/GenBank/DDBJ whole genome shotgun (WGS) entry which is preliminary data.</text>
</comment>
<dbReference type="Proteomes" id="UP001642484">
    <property type="component" value="Unassembled WGS sequence"/>
</dbReference>
<feature type="compositionally biased region" description="Low complexity" evidence="2">
    <location>
        <begin position="376"/>
        <end position="385"/>
    </location>
</feature>
<evidence type="ECO:0000313" key="4">
    <source>
        <dbReference type="Proteomes" id="UP001642484"/>
    </source>
</evidence>
<name>A0ABP0P220_9DINO</name>
<feature type="region of interest" description="Disordered" evidence="2">
    <location>
        <begin position="701"/>
        <end position="726"/>
    </location>
</feature>
<organism evidence="3 4">
    <name type="scientific">Durusdinium trenchii</name>
    <dbReference type="NCBI Taxonomy" id="1381693"/>
    <lineage>
        <taxon>Eukaryota</taxon>
        <taxon>Sar</taxon>
        <taxon>Alveolata</taxon>
        <taxon>Dinophyceae</taxon>
        <taxon>Suessiales</taxon>
        <taxon>Symbiodiniaceae</taxon>
        <taxon>Durusdinium</taxon>
    </lineage>
</organism>
<gene>
    <name evidence="3" type="ORF">CCMP2556_LOCUS34343</name>
</gene>
<feature type="region of interest" description="Disordered" evidence="2">
    <location>
        <begin position="1018"/>
        <end position="1045"/>
    </location>
</feature>
<feature type="compositionally biased region" description="Polar residues" evidence="2">
    <location>
        <begin position="386"/>
        <end position="396"/>
    </location>
</feature>
<proteinExistence type="predicted"/>